<dbReference type="Proteomes" id="UP000542353">
    <property type="component" value="Unassembled WGS sequence"/>
</dbReference>
<dbReference type="Pfam" id="PF20703">
    <property type="entry name" value="nSTAND1"/>
    <property type="match status" value="1"/>
</dbReference>
<name>A0A7W8DX35_9BRAD</name>
<evidence type="ECO:0000256" key="2">
    <source>
        <dbReference type="SAM" id="MobiDB-lite"/>
    </source>
</evidence>
<protein>
    <recommendedName>
        <fullName evidence="4">Novel STAND NTPase 1 domain-containing protein</fullName>
    </recommendedName>
</protein>
<gene>
    <name evidence="5" type="ORF">HNR60_000197</name>
</gene>
<evidence type="ECO:0000256" key="1">
    <source>
        <dbReference type="SAM" id="Coils"/>
    </source>
</evidence>
<keyword evidence="3" id="KW-0812">Transmembrane</keyword>
<proteinExistence type="predicted"/>
<keyword evidence="6" id="KW-1185">Reference proteome</keyword>
<evidence type="ECO:0000313" key="6">
    <source>
        <dbReference type="Proteomes" id="UP000542353"/>
    </source>
</evidence>
<feature type="transmembrane region" description="Helical" evidence="3">
    <location>
        <begin position="556"/>
        <end position="575"/>
    </location>
</feature>
<dbReference type="InterPro" id="IPR027417">
    <property type="entry name" value="P-loop_NTPase"/>
</dbReference>
<evidence type="ECO:0000256" key="3">
    <source>
        <dbReference type="SAM" id="Phobius"/>
    </source>
</evidence>
<dbReference type="AlphaFoldDB" id="A0A7W8DX35"/>
<dbReference type="SUPFAM" id="SSF52540">
    <property type="entry name" value="P-loop containing nucleoside triphosphate hydrolases"/>
    <property type="match status" value="1"/>
</dbReference>
<dbReference type="Gene3D" id="3.40.50.300">
    <property type="entry name" value="P-loop containing nucleotide triphosphate hydrolases"/>
    <property type="match status" value="1"/>
</dbReference>
<dbReference type="InterPro" id="IPR049052">
    <property type="entry name" value="nSTAND1"/>
</dbReference>
<feature type="domain" description="Novel STAND NTPase 1" evidence="4">
    <location>
        <begin position="112"/>
        <end position="517"/>
    </location>
</feature>
<organism evidence="5 6">
    <name type="scientific">Rhodopseudomonas rhenobacensis</name>
    <dbReference type="NCBI Taxonomy" id="87461"/>
    <lineage>
        <taxon>Bacteria</taxon>
        <taxon>Pseudomonadati</taxon>
        <taxon>Pseudomonadota</taxon>
        <taxon>Alphaproteobacteria</taxon>
        <taxon>Hyphomicrobiales</taxon>
        <taxon>Nitrobacteraceae</taxon>
        <taxon>Rhodopseudomonas</taxon>
    </lineage>
</organism>
<accession>A0A7W8DX35</accession>
<evidence type="ECO:0000259" key="4">
    <source>
        <dbReference type="Pfam" id="PF20703"/>
    </source>
</evidence>
<feature type="region of interest" description="Disordered" evidence="2">
    <location>
        <begin position="639"/>
        <end position="658"/>
    </location>
</feature>
<keyword evidence="3" id="KW-0472">Membrane</keyword>
<reference evidence="5 6" key="1">
    <citation type="submission" date="2020-08" db="EMBL/GenBank/DDBJ databases">
        <title>Genomic Encyclopedia of Type Strains, Phase IV (KMG-IV): sequencing the most valuable type-strain genomes for metagenomic binning, comparative biology and taxonomic classification.</title>
        <authorList>
            <person name="Goeker M."/>
        </authorList>
    </citation>
    <scope>NUCLEOTIDE SEQUENCE [LARGE SCALE GENOMIC DNA]</scope>
    <source>
        <strain evidence="5 6">DSM 12706</strain>
    </source>
</reference>
<keyword evidence="1" id="KW-0175">Coiled coil</keyword>
<keyword evidence="3" id="KW-1133">Transmembrane helix</keyword>
<sequence>MTMQSEVLEARSDEAFESLADLRSAHSALMRDARKESRQAIAGRVASFIRRAQATGTRIESQNDRDSAQGVIDYWAAWQFSADNIESLSAAPPTLAEFVPSEAPQGKPAENPFVGLRAFAEADASLFIGREEATRDILERLQRDPIMFISGPLGCGKTSLVFAGVIPRLRSRGVLETKKEPVFPVVIPGVDPLAALLKAIVQVATAKPSDAEAWIAAQRPKLQRNPAALKEIVATVVHAAAVILVVDQFEEVFTQCEDPAVRDQFAAAVAGLVTDATAPNRAILIIREDYAQRSYALTPLKRFADQADTRFSPPLPTVAELVRTLSATAAAGNLRFDDGIIEDLAHDVAGDPASLPTLQFTLSRLWAALPQDSNRITRDIYRRVGKPRVALTRAAEAAFESLTEEQRDVAPRVFLELVQPGVTGEVRRRRLPCDSLVQRTGASASQVATVLQRFEQAELIRRTKGFEPDDDRFEVAHETLVTNWTRLEGWLKVERQRSETKLQLITTARLWQESGRGNGYLLTGKALKDALPYREAAPELRELIAASERYGRRQRIFAALFVVIAAIVAVTYYLTVVNRNEVISNRDVLRQDYDERDRRIQELQDKVSITEASQQRLTEAEQIIVQQQRQLDQLRSRLGETSRPAPAPRPTSVANDISQSGQRGWVWIGSDQEPNLRDASTSDPVLPAAITPDRRYVMTKNVVLRSDKPGDGYAQSQGLGLVLSGTPVTSAGSAVAYDRPSGTKQYWLPVQVDPSDKPIVYYQYAAGARADAEQLANAVQGKGYRIAEIQQFDIAKGTNEVRYFYPPDKAAATRLAAAVTEMLGARGLKLPPTKVVDPIAPPLSRNYPGVLELWLDASPR</sequence>
<comment type="caution">
    <text evidence="5">The sequence shown here is derived from an EMBL/GenBank/DDBJ whole genome shotgun (WGS) entry which is preliminary data.</text>
</comment>
<dbReference type="EMBL" id="JACHIH010000001">
    <property type="protein sequence ID" value="MBB5045468.1"/>
    <property type="molecule type" value="Genomic_DNA"/>
</dbReference>
<feature type="coiled-coil region" evidence="1">
    <location>
        <begin position="586"/>
        <end position="637"/>
    </location>
</feature>
<evidence type="ECO:0000313" key="5">
    <source>
        <dbReference type="EMBL" id="MBB5045468.1"/>
    </source>
</evidence>